<dbReference type="RefSeq" id="WP_015191310.1">
    <property type="nucleotide sequence ID" value="NC_019748.1"/>
</dbReference>
<dbReference type="SUPFAM" id="SSF89550">
    <property type="entry name" value="PHP domain-like"/>
    <property type="match status" value="1"/>
</dbReference>
<name>K9XPP9_STAC7</name>
<dbReference type="InterPro" id="IPR004013">
    <property type="entry name" value="PHP_dom"/>
</dbReference>
<evidence type="ECO:0000313" key="3">
    <source>
        <dbReference type="Proteomes" id="UP000010473"/>
    </source>
</evidence>
<feature type="domain" description="Polymerase/histidinol phosphatase N-terminal" evidence="1">
    <location>
        <begin position="34"/>
        <end position="107"/>
    </location>
</feature>
<dbReference type="Pfam" id="PF02811">
    <property type="entry name" value="PHP"/>
    <property type="match status" value="1"/>
</dbReference>
<dbReference type="PATRIC" id="fig|111780.3.peg.8"/>
<dbReference type="KEGG" id="scs:Sta7437_0008"/>
<dbReference type="CDD" id="cd07438">
    <property type="entry name" value="PHP_HisPPase_AMP"/>
    <property type="match status" value="1"/>
</dbReference>
<dbReference type="InterPro" id="IPR052018">
    <property type="entry name" value="PHP_domain"/>
</dbReference>
<dbReference type="eggNOG" id="COG0613">
    <property type="taxonomic scope" value="Bacteria"/>
</dbReference>
<dbReference type="AlphaFoldDB" id="K9XPP9"/>
<dbReference type="HOGENOM" id="CLU_102570_0_0_3"/>
<protein>
    <submittedName>
        <fullName evidence="2">PHP domain protein</fullName>
    </submittedName>
</protein>
<dbReference type="OrthoDB" id="9804333at2"/>
<dbReference type="SMART" id="SM00481">
    <property type="entry name" value="POLIIIAc"/>
    <property type="match status" value="1"/>
</dbReference>
<gene>
    <name evidence="2" type="ordered locus">Sta7437_0008</name>
</gene>
<dbReference type="PANTHER" id="PTHR42924:SF3">
    <property type="entry name" value="POLYMERASE_HISTIDINOL PHOSPHATASE N-TERMINAL DOMAIN-CONTAINING PROTEIN"/>
    <property type="match status" value="1"/>
</dbReference>
<dbReference type="EMBL" id="CP003653">
    <property type="protein sequence ID" value="AFZ33637.1"/>
    <property type="molecule type" value="Genomic_DNA"/>
</dbReference>
<organism evidence="2 3">
    <name type="scientific">Stanieria cyanosphaera (strain ATCC 29371 / PCC 7437)</name>
    <dbReference type="NCBI Taxonomy" id="111780"/>
    <lineage>
        <taxon>Bacteria</taxon>
        <taxon>Bacillati</taxon>
        <taxon>Cyanobacteriota</taxon>
        <taxon>Cyanophyceae</taxon>
        <taxon>Pleurocapsales</taxon>
        <taxon>Dermocarpellaceae</taxon>
        <taxon>Stanieria</taxon>
    </lineage>
</organism>
<evidence type="ECO:0000259" key="1">
    <source>
        <dbReference type="SMART" id="SM00481"/>
    </source>
</evidence>
<dbReference type="InterPro" id="IPR003141">
    <property type="entry name" value="Pol/His_phosphatase_N"/>
</dbReference>
<dbReference type="Gene3D" id="3.20.20.140">
    <property type="entry name" value="Metal-dependent hydrolases"/>
    <property type="match status" value="1"/>
</dbReference>
<keyword evidence="3" id="KW-1185">Reference proteome</keyword>
<sequence length="231" mass="25705">MVATSNLYQTAAQDTNNLKRVWQNINADSCPLTYNFHLHTVCSDGQLEPSALMEQAVKFGLKGLAITDHHSIRGYQLATEWLNQLKQQSSQTNLPQIWTGVEITANLQGVEVHILGYGFAPQHLAIQPYLQGTKPQGSKAQVDLVIRTIHQAGGLAILAHPARYRRSAQELIPVAAHFNIDGVEAYYAYNNPTPWRPSPVQTEQVKQLAAQYNLLTTCGTDTHGLDLRRRL</sequence>
<dbReference type="PANTHER" id="PTHR42924">
    <property type="entry name" value="EXONUCLEASE"/>
    <property type="match status" value="1"/>
</dbReference>
<proteinExistence type="predicted"/>
<evidence type="ECO:0000313" key="2">
    <source>
        <dbReference type="EMBL" id="AFZ33637.1"/>
    </source>
</evidence>
<accession>K9XPP9</accession>
<dbReference type="GO" id="GO:0004534">
    <property type="term" value="F:5'-3' RNA exonuclease activity"/>
    <property type="evidence" value="ECO:0007669"/>
    <property type="project" value="TreeGrafter"/>
</dbReference>
<dbReference type="InterPro" id="IPR016195">
    <property type="entry name" value="Pol/histidinol_Pase-like"/>
</dbReference>
<dbReference type="Proteomes" id="UP000010473">
    <property type="component" value="Chromosome"/>
</dbReference>
<dbReference type="GO" id="GO:0035312">
    <property type="term" value="F:5'-3' DNA exonuclease activity"/>
    <property type="evidence" value="ECO:0007669"/>
    <property type="project" value="TreeGrafter"/>
</dbReference>
<reference evidence="3" key="1">
    <citation type="journal article" date="2013" name="Proc. Natl. Acad. Sci. U.S.A.">
        <title>Improving the coverage of the cyanobacterial phylum using diversity-driven genome sequencing.</title>
        <authorList>
            <person name="Shih P.M."/>
            <person name="Wu D."/>
            <person name="Latifi A."/>
            <person name="Axen S.D."/>
            <person name="Fewer D.P."/>
            <person name="Talla E."/>
            <person name="Calteau A."/>
            <person name="Cai F."/>
            <person name="Tandeau de Marsac N."/>
            <person name="Rippka R."/>
            <person name="Herdman M."/>
            <person name="Sivonen K."/>
            <person name="Coursin T."/>
            <person name="Laurent T."/>
            <person name="Goodwin L."/>
            <person name="Nolan M."/>
            <person name="Davenport K.W."/>
            <person name="Han C.S."/>
            <person name="Rubin E.M."/>
            <person name="Eisen J.A."/>
            <person name="Woyke T."/>
            <person name="Gugger M."/>
            <person name="Kerfeld C.A."/>
        </authorList>
    </citation>
    <scope>NUCLEOTIDE SEQUENCE [LARGE SCALE GENOMIC DNA]</scope>
    <source>
        <strain evidence="3">ATCC 29371 / PCC 7437</strain>
    </source>
</reference>